<dbReference type="Proteomes" id="UP000807504">
    <property type="component" value="Unassembled WGS sequence"/>
</dbReference>
<proteinExistence type="predicted"/>
<dbReference type="AlphaFoldDB" id="A0A8T0F6L3"/>
<protein>
    <submittedName>
        <fullName evidence="1">Uncharacterized protein</fullName>
    </submittedName>
</protein>
<keyword evidence="2" id="KW-1185">Reference proteome</keyword>
<accession>A0A8T0F6L3</accession>
<gene>
    <name evidence="1" type="ORF">HNY73_011439</name>
</gene>
<evidence type="ECO:0000313" key="2">
    <source>
        <dbReference type="Proteomes" id="UP000807504"/>
    </source>
</evidence>
<sequence length="165" mass="19324">MLNLEITEVGNSDNKSQTILLEVSEKDRRLRIDYHRLNKVTHIIYFPLPNLEDREETITTEIYITRLANISAEIRDRIEKRKQSKRQVYSDKYRRKVPQYLPGNKVRVFLHPVSSAAQKKIAKFILKRDGPYMNVGWSPTTYEVTHPDNPGEVLEQHHISALQGK</sequence>
<comment type="caution">
    <text evidence="1">The sequence shown here is derived from an EMBL/GenBank/DDBJ whole genome shotgun (WGS) entry which is preliminary data.</text>
</comment>
<dbReference type="EMBL" id="JABXBU010000030">
    <property type="protein sequence ID" value="KAF8785958.1"/>
    <property type="molecule type" value="Genomic_DNA"/>
</dbReference>
<name>A0A8T0F6L3_ARGBR</name>
<reference evidence="1" key="1">
    <citation type="journal article" date="2020" name="bioRxiv">
        <title>Chromosome-level reference genome of the European wasp spider Argiope bruennichi: a resource for studies on range expansion and evolutionary adaptation.</title>
        <authorList>
            <person name="Sheffer M.M."/>
            <person name="Hoppe A."/>
            <person name="Krehenwinkel H."/>
            <person name="Uhl G."/>
            <person name="Kuss A.W."/>
            <person name="Jensen L."/>
            <person name="Jensen C."/>
            <person name="Gillespie R.G."/>
            <person name="Hoff K.J."/>
            <person name="Prost S."/>
        </authorList>
    </citation>
    <scope>NUCLEOTIDE SEQUENCE</scope>
</reference>
<reference evidence="1" key="2">
    <citation type="submission" date="2020-06" db="EMBL/GenBank/DDBJ databases">
        <authorList>
            <person name="Sheffer M."/>
        </authorList>
    </citation>
    <scope>NUCLEOTIDE SEQUENCE</scope>
</reference>
<organism evidence="1 2">
    <name type="scientific">Argiope bruennichi</name>
    <name type="common">Wasp spider</name>
    <name type="synonym">Aranea bruennichi</name>
    <dbReference type="NCBI Taxonomy" id="94029"/>
    <lineage>
        <taxon>Eukaryota</taxon>
        <taxon>Metazoa</taxon>
        <taxon>Ecdysozoa</taxon>
        <taxon>Arthropoda</taxon>
        <taxon>Chelicerata</taxon>
        <taxon>Arachnida</taxon>
        <taxon>Araneae</taxon>
        <taxon>Araneomorphae</taxon>
        <taxon>Entelegynae</taxon>
        <taxon>Araneoidea</taxon>
        <taxon>Araneidae</taxon>
        <taxon>Argiope</taxon>
    </lineage>
</organism>
<evidence type="ECO:0000313" key="1">
    <source>
        <dbReference type="EMBL" id="KAF8785958.1"/>
    </source>
</evidence>